<dbReference type="Proteomes" id="UP000274593">
    <property type="component" value="Chromosome"/>
</dbReference>
<comment type="similarity">
    <text evidence="1">Belongs to the peptidase C59 family.</text>
</comment>
<sequence>MCTRIFNNFSAENNYLTTARNMDWATQMPTTIFAFRVTPQNPMLKCGTEIENEHSLIWEAQYSSIVTMVGTEAPFGASDGINSQGLVANLLYDSGASYNREDGSSCKNLDVLRWVQFVLDTCCSVSEVVAKFSKEAETQIQLIGGKVPGSNKKASLHLAVSDLHGKSAIIEVHNGSYIIYEDPEFRVMTNEPSYAKQIELNQFWRWQWNDKNNFPSNTLPGGPFPSDRFARASYYLNHLYDTTSNSDSLTQSKSVVMNASVPVNFKSTLEKYPNIAQTLWTSVASHNNLTYYFCNARTMGEIYMDLNKMNDFPSAVSKLIVVSENDEHEFINHELYGYQNENFTKTVDPFAMTAVLADK</sequence>
<dbReference type="InterPro" id="IPR029055">
    <property type="entry name" value="Ntn_hydrolases_N"/>
</dbReference>
<dbReference type="PANTHER" id="PTHR35527:SF2">
    <property type="entry name" value="HYDROLASE"/>
    <property type="match status" value="1"/>
</dbReference>
<dbReference type="AlphaFoldDB" id="A0A3Q8RPE9"/>
<dbReference type="RefSeq" id="WP_125068054.1">
    <property type="nucleotide sequence ID" value="NZ_CP032548.1"/>
</dbReference>
<evidence type="ECO:0000256" key="2">
    <source>
        <dbReference type="ARBA" id="ARBA00022801"/>
    </source>
</evidence>
<name>A0A3Q8RPE9_9FLAO</name>
<organism evidence="4 5">
    <name type="scientific">Tenacibaculum singaporense</name>
    <dbReference type="NCBI Taxonomy" id="2358479"/>
    <lineage>
        <taxon>Bacteria</taxon>
        <taxon>Pseudomonadati</taxon>
        <taxon>Bacteroidota</taxon>
        <taxon>Flavobacteriia</taxon>
        <taxon>Flavobacteriales</taxon>
        <taxon>Flavobacteriaceae</taxon>
        <taxon>Tenacibaculum</taxon>
    </lineage>
</organism>
<dbReference type="GO" id="GO:0016787">
    <property type="term" value="F:hydrolase activity"/>
    <property type="evidence" value="ECO:0007669"/>
    <property type="project" value="UniProtKB-KW"/>
</dbReference>
<evidence type="ECO:0000313" key="5">
    <source>
        <dbReference type="Proteomes" id="UP000274593"/>
    </source>
</evidence>
<dbReference type="Gene3D" id="3.60.60.10">
    <property type="entry name" value="Penicillin V Acylase, Chain A"/>
    <property type="match status" value="1"/>
</dbReference>
<evidence type="ECO:0000259" key="3">
    <source>
        <dbReference type="Pfam" id="PF02275"/>
    </source>
</evidence>
<dbReference type="EMBL" id="CP032548">
    <property type="protein sequence ID" value="AZJ36325.1"/>
    <property type="molecule type" value="Genomic_DNA"/>
</dbReference>
<keyword evidence="5" id="KW-1185">Reference proteome</keyword>
<proteinExistence type="inferred from homology"/>
<evidence type="ECO:0000313" key="4">
    <source>
        <dbReference type="EMBL" id="AZJ36325.1"/>
    </source>
</evidence>
<dbReference type="InterPro" id="IPR029132">
    <property type="entry name" value="CBAH/NAAA_C"/>
</dbReference>
<gene>
    <name evidence="4" type="ORF">D6T69_12600</name>
</gene>
<dbReference type="KEGG" id="tsig:D6T69_12600"/>
<feature type="domain" description="Choloylglycine hydrolase/NAAA C-terminal" evidence="3">
    <location>
        <begin position="2"/>
        <end position="296"/>
    </location>
</feature>
<reference evidence="4 5" key="1">
    <citation type="submission" date="2018-09" db="EMBL/GenBank/DDBJ databases">
        <title>Insights into the microbiota of Asian seabass (Lates calcarifer) with tenacibaculosis symptoms and description of sp. nov. Tenacibaculum singaporense.</title>
        <authorList>
            <person name="Miyake S."/>
            <person name="Soh M."/>
            <person name="Azman M.N."/>
            <person name="Ngoh S.Y."/>
            <person name="Orban L."/>
        </authorList>
    </citation>
    <scope>NUCLEOTIDE SEQUENCE [LARGE SCALE GENOMIC DNA]</scope>
    <source>
        <strain evidence="4 5">DSM 106434</strain>
    </source>
</reference>
<dbReference type="PANTHER" id="PTHR35527">
    <property type="entry name" value="CHOLOYLGLYCINE HYDROLASE"/>
    <property type="match status" value="1"/>
</dbReference>
<keyword evidence="2 4" id="KW-0378">Hydrolase</keyword>
<dbReference type="Pfam" id="PF02275">
    <property type="entry name" value="CBAH"/>
    <property type="match status" value="1"/>
</dbReference>
<dbReference type="InterPro" id="IPR052193">
    <property type="entry name" value="Peptidase_C59"/>
</dbReference>
<evidence type="ECO:0000256" key="1">
    <source>
        <dbReference type="ARBA" id="ARBA00006625"/>
    </source>
</evidence>
<dbReference type="SUPFAM" id="SSF56235">
    <property type="entry name" value="N-terminal nucleophile aminohydrolases (Ntn hydrolases)"/>
    <property type="match status" value="1"/>
</dbReference>
<accession>A0A3Q8RPE9</accession>
<protein>
    <submittedName>
        <fullName evidence="4">Linear amide C-N hydrolase</fullName>
    </submittedName>
</protein>